<dbReference type="PROSITE" id="PS51257">
    <property type="entry name" value="PROKAR_LIPOPROTEIN"/>
    <property type="match status" value="1"/>
</dbReference>
<evidence type="ECO:0000256" key="13">
    <source>
        <dbReference type="SAM" id="MobiDB-lite"/>
    </source>
</evidence>
<keyword evidence="5 12" id="KW-0732">Signal</keyword>
<dbReference type="Pfam" id="PF02096">
    <property type="entry name" value="60KD_IMP"/>
    <property type="match status" value="1"/>
</dbReference>
<organism evidence="15 16">
    <name type="scientific">Paenibacillus antibioticophila</name>
    <dbReference type="NCBI Taxonomy" id="1274374"/>
    <lineage>
        <taxon>Bacteria</taxon>
        <taxon>Bacillati</taxon>
        <taxon>Bacillota</taxon>
        <taxon>Bacilli</taxon>
        <taxon>Bacillales</taxon>
        <taxon>Paenibacillaceae</taxon>
        <taxon>Paenibacillus</taxon>
    </lineage>
</organism>
<dbReference type="EMBL" id="BORR01000019">
    <property type="protein sequence ID" value="GIO39253.1"/>
    <property type="molecule type" value="Genomic_DNA"/>
</dbReference>
<gene>
    <name evidence="15" type="primary">yidC2</name>
    <name evidence="12" type="synonym">yidC</name>
    <name evidence="15" type="ORF">J41TS12_41140</name>
</gene>
<keyword evidence="10 12" id="KW-0143">Chaperone</keyword>
<dbReference type="InterPro" id="IPR001708">
    <property type="entry name" value="YidC/ALB3/OXA1/COX18"/>
</dbReference>
<reference evidence="15 16" key="1">
    <citation type="submission" date="2021-03" db="EMBL/GenBank/DDBJ databases">
        <title>Antimicrobial resistance genes in bacteria isolated from Japanese honey, and their potential for conferring macrolide and lincosamide resistance in the American foulbrood pathogen Paenibacillus larvae.</title>
        <authorList>
            <person name="Okamoto M."/>
            <person name="Kumagai M."/>
            <person name="Kanamori H."/>
            <person name="Takamatsu D."/>
        </authorList>
    </citation>
    <scope>NUCLEOTIDE SEQUENCE [LARGE SCALE GENOMIC DNA]</scope>
    <source>
        <strain evidence="15 16">J41TS12</strain>
    </source>
</reference>
<dbReference type="InterPro" id="IPR047196">
    <property type="entry name" value="YidC_ALB_C"/>
</dbReference>
<evidence type="ECO:0000313" key="15">
    <source>
        <dbReference type="EMBL" id="GIO39253.1"/>
    </source>
</evidence>
<feature type="region of interest" description="Disordered" evidence="13">
    <location>
        <begin position="270"/>
        <end position="300"/>
    </location>
</feature>
<evidence type="ECO:0000256" key="7">
    <source>
        <dbReference type="ARBA" id="ARBA00022989"/>
    </source>
</evidence>
<evidence type="ECO:0000259" key="14">
    <source>
        <dbReference type="Pfam" id="PF02096"/>
    </source>
</evidence>
<dbReference type="InterPro" id="IPR023060">
    <property type="entry name" value="YidC/YidC1/YidC2_Firmicutes"/>
</dbReference>
<dbReference type="GO" id="GO:0051205">
    <property type="term" value="P:protein insertion into membrane"/>
    <property type="evidence" value="ECO:0007669"/>
    <property type="project" value="TreeGrafter"/>
</dbReference>
<feature type="transmembrane region" description="Helical" evidence="12">
    <location>
        <begin position="178"/>
        <end position="196"/>
    </location>
</feature>
<evidence type="ECO:0000256" key="5">
    <source>
        <dbReference type="ARBA" id="ARBA00022729"/>
    </source>
</evidence>
<protein>
    <recommendedName>
        <fullName evidence="12">Membrane protein insertase YidC</fullName>
    </recommendedName>
    <alternativeName>
        <fullName evidence="12">Foldase YidC</fullName>
    </alternativeName>
    <alternativeName>
        <fullName evidence="12">Membrane integrase YidC</fullName>
    </alternativeName>
    <alternativeName>
        <fullName evidence="12">Membrane protein YidC</fullName>
    </alternativeName>
</protein>
<keyword evidence="4 12" id="KW-0812">Transmembrane</keyword>
<evidence type="ECO:0000256" key="3">
    <source>
        <dbReference type="ARBA" id="ARBA00022475"/>
    </source>
</evidence>
<feature type="transmembrane region" description="Helical" evidence="12">
    <location>
        <begin position="217"/>
        <end position="240"/>
    </location>
</feature>
<keyword evidence="3 12" id="KW-1003">Cell membrane</keyword>
<evidence type="ECO:0000313" key="16">
    <source>
        <dbReference type="Proteomes" id="UP000681162"/>
    </source>
</evidence>
<sequence>MSRILKSNRKWLLLLLMIGLVVMLSGCGQPADYVSTTADMKESTSWWTSNVVYYFSLALDTFADWFGGAYGLAILVMVLIVRTLILPLTLKQVKSSKAMQAIQPELNKIRETYKDNPEKQQQETMKLFQENKVNPMAGCFPLIIQMPVFIALYNSIYHNSAIREHSFLWLQLGEPDKLYILPLIAALTTFIQTKMMSNMQPQTGNMQGINPMKFMMYVYPVLIFVMAYNFAAALPLYWIFSNLYTIVQNFFIYRKKDPVVALNNGAAVATHSGNKSKKGGSNLKAGHPGKSGAKEAKKSK</sequence>
<comment type="subcellular location">
    <subcellularLocation>
        <location evidence="1 12">Cell membrane</location>
        <topology evidence="1 12">Multi-pass membrane protein</topology>
    </subcellularLocation>
</comment>
<evidence type="ECO:0000256" key="12">
    <source>
        <dbReference type="HAMAP-Rule" id="MF_01811"/>
    </source>
</evidence>
<evidence type="ECO:0000256" key="1">
    <source>
        <dbReference type="ARBA" id="ARBA00004651"/>
    </source>
</evidence>
<comment type="caution">
    <text evidence="15">The sequence shown here is derived from an EMBL/GenBank/DDBJ whole genome shotgun (WGS) entry which is preliminary data.</text>
</comment>
<dbReference type="AlphaFoldDB" id="A0A920CJ00"/>
<keyword evidence="7 12" id="KW-1133">Transmembrane helix</keyword>
<dbReference type="NCBIfam" id="TIGR03592">
    <property type="entry name" value="yidC_oxa1_cterm"/>
    <property type="match status" value="1"/>
</dbReference>
<keyword evidence="9" id="KW-0564">Palmitate</keyword>
<keyword evidence="8 12" id="KW-0472">Membrane</keyword>
<accession>A0A920CJ00</accession>
<keyword evidence="16" id="KW-1185">Reference proteome</keyword>
<feature type="domain" description="Membrane insertase YidC/Oxa/ALB C-terminal" evidence="14">
    <location>
        <begin position="70"/>
        <end position="254"/>
    </location>
</feature>
<evidence type="ECO:0000256" key="11">
    <source>
        <dbReference type="ARBA" id="ARBA00023288"/>
    </source>
</evidence>
<dbReference type="GO" id="GO:0005886">
    <property type="term" value="C:plasma membrane"/>
    <property type="evidence" value="ECO:0007669"/>
    <property type="project" value="UniProtKB-SubCell"/>
</dbReference>
<dbReference type="PANTHER" id="PTHR12428">
    <property type="entry name" value="OXA1"/>
    <property type="match status" value="1"/>
</dbReference>
<feature type="transmembrane region" description="Helical" evidence="12">
    <location>
        <begin position="69"/>
        <end position="90"/>
    </location>
</feature>
<dbReference type="PANTHER" id="PTHR12428:SF65">
    <property type="entry name" value="CYTOCHROME C OXIDASE ASSEMBLY PROTEIN COX18, MITOCHONDRIAL"/>
    <property type="match status" value="1"/>
</dbReference>
<feature type="transmembrane region" description="Helical" evidence="12">
    <location>
        <begin position="135"/>
        <end position="158"/>
    </location>
</feature>
<dbReference type="GO" id="GO:0032977">
    <property type="term" value="F:membrane insertase activity"/>
    <property type="evidence" value="ECO:0007669"/>
    <property type="project" value="InterPro"/>
</dbReference>
<evidence type="ECO:0000256" key="10">
    <source>
        <dbReference type="ARBA" id="ARBA00023186"/>
    </source>
</evidence>
<dbReference type="CDD" id="cd20070">
    <property type="entry name" value="5TM_YidC_Alb3"/>
    <property type="match status" value="1"/>
</dbReference>
<evidence type="ECO:0000256" key="4">
    <source>
        <dbReference type="ARBA" id="ARBA00022692"/>
    </source>
</evidence>
<keyword evidence="6 12" id="KW-0653">Protein transport</keyword>
<comment type="function">
    <text evidence="12">Required for the insertion and/or proper folding and/or complex formation of integral membrane proteins into the membrane. Involved in integration of membrane proteins that insert both dependently and independently of the Sec translocase complex, as well as at least some lipoproteins.</text>
</comment>
<keyword evidence="11 12" id="KW-0449">Lipoprotein</keyword>
<evidence type="ECO:0000256" key="6">
    <source>
        <dbReference type="ARBA" id="ARBA00022927"/>
    </source>
</evidence>
<keyword evidence="2 12" id="KW-0813">Transport</keyword>
<dbReference type="PRINTS" id="PR00701">
    <property type="entry name" value="60KDINNERMP"/>
</dbReference>
<evidence type="ECO:0000256" key="8">
    <source>
        <dbReference type="ARBA" id="ARBA00023136"/>
    </source>
</evidence>
<comment type="similarity">
    <text evidence="12">Belongs to the OXA1/ALB3/YidC family. Type 2 subfamily.</text>
</comment>
<evidence type="ECO:0000256" key="9">
    <source>
        <dbReference type="ARBA" id="ARBA00023139"/>
    </source>
</evidence>
<dbReference type="HAMAP" id="MF_01811">
    <property type="entry name" value="YidC_type2"/>
    <property type="match status" value="1"/>
</dbReference>
<proteinExistence type="inferred from homology"/>
<dbReference type="RefSeq" id="WP_374706007.1">
    <property type="nucleotide sequence ID" value="NZ_BORR01000019.1"/>
</dbReference>
<evidence type="ECO:0000256" key="2">
    <source>
        <dbReference type="ARBA" id="ARBA00022448"/>
    </source>
</evidence>
<dbReference type="Proteomes" id="UP000681162">
    <property type="component" value="Unassembled WGS sequence"/>
</dbReference>
<dbReference type="InterPro" id="IPR028055">
    <property type="entry name" value="YidC/Oxa/ALB_C"/>
</dbReference>
<name>A0A920CJ00_9BACL</name>
<dbReference type="GO" id="GO:0015031">
    <property type="term" value="P:protein transport"/>
    <property type="evidence" value="ECO:0007669"/>
    <property type="project" value="UniProtKB-KW"/>
</dbReference>